<accession>A0AAW1BE71</accession>
<dbReference type="GO" id="GO:0005576">
    <property type="term" value="C:extracellular region"/>
    <property type="evidence" value="ECO:0007669"/>
    <property type="project" value="UniProtKB-SubCell"/>
</dbReference>
<sequence>MIATSLPINSFGGGQIGDSGEETEENKRMGRHTFWGFCLLACLTVASWVEASPSIQGRAKCPEEAVYYRQQCYQPVDVALTWDAAEIECQQLRSGGHLATFRTAAEERIVSSHIRRSSTTTDAWIGMHAVRTPKKFIWEWTDGTTYTPGSLLWDNRAPSISLSTLECISVTNIHIPGSTSLSVPLQKKGWTGGNEEGEAHPSLQEHLRRTP</sequence>
<dbReference type="PROSITE" id="PS50041">
    <property type="entry name" value="C_TYPE_LECTIN_2"/>
    <property type="match status" value="1"/>
</dbReference>
<feature type="domain" description="C-type lectin" evidence="5">
    <location>
        <begin position="68"/>
        <end position="171"/>
    </location>
</feature>
<comment type="subcellular location">
    <subcellularLocation>
        <location evidence="1">Secreted</location>
    </subcellularLocation>
</comment>
<evidence type="ECO:0000256" key="2">
    <source>
        <dbReference type="ARBA" id="ARBA00022525"/>
    </source>
</evidence>
<dbReference type="EMBL" id="JAOTOJ010000006">
    <property type="protein sequence ID" value="KAK9400318.1"/>
    <property type="molecule type" value="Genomic_DNA"/>
</dbReference>
<dbReference type="AlphaFoldDB" id="A0AAW1BE71"/>
<dbReference type="SUPFAM" id="SSF56436">
    <property type="entry name" value="C-type lectin-like"/>
    <property type="match status" value="1"/>
</dbReference>
<dbReference type="Pfam" id="PF00059">
    <property type="entry name" value="Lectin_C"/>
    <property type="match status" value="1"/>
</dbReference>
<dbReference type="PANTHER" id="PTHR22803">
    <property type="entry name" value="MANNOSE, PHOSPHOLIPASE, LECTIN RECEPTOR RELATED"/>
    <property type="match status" value="1"/>
</dbReference>
<comment type="caution">
    <text evidence="6">The sequence shown here is derived from an EMBL/GenBank/DDBJ whole genome shotgun (WGS) entry which is preliminary data.</text>
</comment>
<dbReference type="InterPro" id="IPR050111">
    <property type="entry name" value="C-type_lectin/snaclec_domain"/>
</dbReference>
<evidence type="ECO:0000313" key="7">
    <source>
        <dbReference type="Proteomes" id="UP001474421"/>
    </source>
</evidence>
<dbReference type="SMART" id="SM00034">
    <property type="entry name" value="CLECT"/>
    <property type="match status" value="1"/>
</dbReference>
<proteinExistence type="predicted"/>
<protein>
    <submittedName>
        <fullName evidence="6">Regenerating islet-derived protein 4-like</fullName>
    </submittedName>
</protein>
<reference evidence="6 7" key="1">
    <citation type="journal article" date="2024" name="Proc. Natl. Acad. Sci. U.S.A.">
        <title>The genetic regulatory architecture and epigenomic basis for age-related changes in rattlesnake venom.</title>
        <authorList>
            <person name="Hogan M.P."/>
            <person name="Holding M.L."/>
            <person name="Nystrom G.S."/>
            <person name="Colston T.J."/>
            <person name="Bartlett D.A."/>
            <person name="Mason A.J."/>
            <person name="Ellsworth S.A."/>
            <person name="Rautsaw R.M."/>
            <person name="Lawrence K.C."/>
            <person name="Strickland J.L."/>
            <person name="He B."/>
            <person name="Fraser P."/>
            <person name="Margres M.J."/>
            <person name="Gilbert D.M."/>
            <person name="Gibbs H.L."/>
            <person name="Parkinson C.L."/>
            <person name="Rokyta D.R."/>
        </authorList>
    </citation>
    <scope>NUCLEOTIDE SEQUENCE [LARGE SCALE GENOMIC DNA]</scope>
    <source>
        <strain evidence="6">DRR0105</strain>
    </source>
</reference>
<feature type="region of interest" description="Disordered" evidence="4">
    <location>
        <begin position="1"/>
        <end position="25"/>
    </location>
</feature>
<dbReference type="InterPro" id="IPR001304">
    <property type="entry name" value="C-type_lectin-like"/>
</dbReference>
<dbReference type="InterPro" id="IPR016187">
    <property type="entry name" value="CTDL_fold"/>
</dbReference>
<keyword evidence="2" id="KW-0964">Secreted</keyword>
<evidence type="ECO:0000259" key="5">
    <source>
        <dbReference type="PROSITE" id="PS50041"/>
    </source>
</evidence>
<evidence type="ECO:0000313" key="6">
    <source>
        <dbReference type="EMBL" id="KAK9400318.1"/>
    </source>
</evidence>
<dbReference type="Proteomes" id="UP001474421">
    <property type="component" value="Unassembled WGS sequence"/>
</dbReference>
<evidence type="ECO:0000256" key="3">
    <source>
        <dbReference type="ARBA" id="ARBA00023157"/>
    </source>
</evidence>
<dbReference type="InterPro" id="IPR016186">
    <property type="entry name" value="C-type_lectin-like/link_sf"/>
</dbReference>
<keyword evidence="7" id="KW-1185">Reference proteome</keyword>
<feature type="region of interest" description="Disordered" evidence="4">
    <location>
        <begin position="187"/>
        <end position="211"/>
    </location>
</feature>
<evidence type="ECO:0000256" key="4">
    <source>
        <dbReference type="SAM" id="MobiDB-lite"/>
    </source>
</evidence>
<dbReference type="Gene3D" id="3.10.100.10">
    <property type="entry name" value="Mannose-Binding Protein A, subunit A"/>
    <property type="match status" value="1"/>
</dbReference>
<gene>
    <name evidence="6" type="ORF">NXF25_013337</name>
</gene>
<organism evidence="6 7">
    <name type="scientific">Crotalus adamanteus</name>
    <name type="common">Eastern diamondback rattlesnake</name>
    <dbReference type="NCBI Taxonomy" id="8729"/>
    <lineage>
        <taxon>Eukaryota</taxon>
        <taxon>Metazoa</taxon>
        <taxon>Chordata</taxon>
        <taxon>Craniata</taxon>
        <taxon>Vertebrata</taxon>
        <taxon>Euteleostomi</taxon>
        <taxon>Lepidosauria</taxon>
        <taxon>Squamata</taxon>
        <taxon>Bifurcata</taxon>
        <taxon>Unidentata</taxon>
        <taxon>Episquamata</taxon>
        <taxon>Toxicofera</taxon>
        <taxon>Serpentes</taxon>
        <taxon>Colubroidea</taxon>
        <taxon>Viperidae</taxon>
        <taxon>Crotalinae</taxon>
        <taxon>Crotalus</taxon>
    </lineage>
</organism>
<keyword evidence="3" id="KW-1015">Disulfide bond</keyword>
<evidence type="ECO:0000256" key="1">
    <source>
        <dbReference type="ARBA" id="ARBA00004613"/>
    </source>
</evidence>
<feature type="compositionally biased region" description="Basic and acidic residues" evidence="4">
    <location>
        <begin position="197"/>
        <end position="211"/>
    </location>
</feature>
<name>A0AAW1BE71_CROAD</name>